<reference evidence="2 3" key="1">
    <citation type="journal article" date="2019" name="Anaerobe">
        <title>Brachyspira catarrhinii sp. nov., an anaerobic intestinal spirochaete isolated from vervet monkeys may have been misidentified as Brachyspira aalborgi in previous studies.</title>
        <authorList>
            <person name="Phillips N.D."/>
            <person name="La T."/>
            <person name="Hampson D.J."/>
        </authorList>
    </citation>
    <scope>NUCLEOTIDE SEQUENCE [LARGE SCALE GENOMIC DNA]</scope>
    <source>
        <strain evidence="2 3">Z12</strain>
    </source>
</reference>
<dbReference type="RefSeq" id="WP_137998847.1">
    <property type="nucleotide sequence ID" value="NZ_SJDU01000266.1"/>
</dbReference>
<keyword evidence="1" id="KW-0472">Membrane</keyword>
<organism evidence="2 3">
    <name type="scientific">Brachyspira catarrhinii</name>
    <dbReference type="NCBI Taxonomy" id="2528966"/>
    <lineage>
        <taxon>Bacteria</taxon>
        <taxon>Pseudomonadati</taxon>
        <taxon>Spirochaetota</taxon>
        <taxon>Spirochaetia</taxon>
        <taxon>Brachyspirales</taxon>
        <taxon>Brachyspiraceae</taxon>
        <taxon>Brachyspira</taxon>
    </lineage>
</organism>
<evidence type="ECO:0000313" key="2">
    <source>
        <dbReference type="EMBL" id="TKZ32535.1"/>
    </source>
</evidence>
<feature type="transmembrane region" description="Helical" evidence="1">
    <location>
        <begin position="7"/>
        <end position="24"/>
    </location>
</feature>
<dbReference type="Proteomes" id="UP000310168">
    <property type="component" value="Unassembled WGS sequence"/>
</dbReference>
<gene>
    <name evidence="2" type="ORF">EZH24_09110</name>
</gene>
<keyword evidence="1" id="KW-0812">Transmembrane</keyword>
<proteinExistence type="predicted"/>
<keyword evidence="3" id="KW-1185">Reference proteome</keyword>
<protein>
    <submittedName>
        <fullName evidence="2">Uncharacterized protein</fullName>
    </submittedName>
</protein>
<accession>A0ABY2TQK9</accession>
<comment type="caution">
    <text evidence="2">The sequence shown here is derived from an EMBL/GenBank/DDBJ whole genome shotgun (WGS) entry which is preliminary data.</text>
</comment>
<keyword evidence="1" id="KW-1133">Transmembrane helix</keyword>
<dbReference type="EMBL" id="SJDU01000266">
    <property type="protein sequence ID" value="TKZ32535.1"/>
    <property type="molecule type" value="Genomic_DNA"/>
</dbReference>
<name>A0ABY2TQK9_9SPIR</name>
<sequence>MAAAIGGLIKLILYLFIGIIALTGKCVMSCNNLIKNNQAAEYFYGNFQSEDLGQISYLLMDRDGNVYLNTENAFLKIKKEITEETSNSKYQIKSRIPSINFNKTSSNMNFVNIGLNIEKDTLSLSGYINNDKINADFKKLKINIPAYHCGSYYIGDNKNGTNITIKNNGTVIIKIFKDGKKIENKKYIGKIIKLNENEYILILNIDYTENEPAEKLIITEALKYYNIYPKINIKFENDSLILTRNNLTAVLNDTSLFKQYVDKVSTNLVYLYKIDYSKFSLKLENTTTEIFTKR</sequence>
<evidence type="ECO:0000256" key="1">
    <source>
        <dbReference type="SAM" id="Phobius"/>
    </source>
</evidence>
<evidence type="ECO:0000313" key="3">
    <source>
        <dbReference type="Proteomes" id="UP000310168"/>
    </source>
</evidence>